<feature type="domain" description="Pyridoxamine 5'-phosphate oxidase N-terminal" evidence="2">
    <location>
        <begin position="6"/>
        <end position="125"/>
    </location>
</feature>
<reference evidence="3" key="1">
    <citation type="journal article" date="2014" name="Int. J. Syst. Evol. Microbiol.">
        <title>Complete genome sequence of Corynebacterium casei LMG S-19264T (=DSM 44701T), isolated from a smear-ripened cheese.</title>
        <authorList>
            <consortium name="US DOE Joint Genome Institute (JGI-PGF)"/>
            <person name="Walter F."/>
            <person name="Albersmeier A."/>
            <person name="Kalinowski J."/>
            <person name="Ruckert C."/>
        </authorList>
    </citation>
    <scope>NUCLEOTIDE SEQUENCE</scope>
    <source>
        <strain evidence="3">CGMCC 4.5737</strain>
    </source>
</reference>
<dbReference type="InterPro" id="IPR052019">
    <property type="entry name" value="F420H2_bilvrd_red/Heme_oxyg"/>
</dbReference>
<evidence type="ECO:0000313" key="3">
    <source>
        <dbReference type="EMBL" id="GGM72404.1"/>
    </source>
</evidence>
<dbReference type="Gene3D" id="2.30.110.10">
    <property type="entry name" value="Electron Transport, Fmn-binding Protein, Chain A"/>
    <property type="match status" value="1"/>
</dbReference>
<dbReference type="PANTHER" id="PTHR35176">
    <property type="entry name" value="HEME OXYGENASE HI_0854-RELATED"/>
    <property type="match status" value="1"/>
</dbReference>
<dbReference type="PANTHER" id="PTHR35176:SF6">
    <property type="entry name" value="HEME OXYGENASE HI_0854-RELATED"/>
    <property type="match status" value="1"/>
</dbReference>
<dbReference type="InterPro" id="IPR019920">
    <property type="entry name" value="F420-binding_dom_put"/>
</dbReference>
<dbReference type="InterPro" id="IPR011576">
    <property type="entry name" value="Pyridox_Oxase_N"/>
</dbReference>
<protein>
    <submittedName>
        <fullName evidence="3">PPOX class F420-dependent enzyme</fullName>
    </submittedName>
</protein>
<dbReference type="InterPro" id="IPR012349">
    <property type="entry name" value="Split_barrel_FMN-bd"/>
</dbReference>
<dbReference type="GO" id="GO:0016627">
    <property type="term" value="F:oxidoreductase activity, acting on the CH-CH group of donors"/>
    <property type="evidence" value="ECO:0007669"/>
    <property type="project" value="TreeGrafter"/>
</dbReference>
<evidence type="ECO:0000313" key="4">
    <source>
        <dbReference type="Proteomes" id="UP000637578"/>
    </source>
</evidence>
<accession>A0A8J3FY06</accession>
<name>A0A8J3FY06_9PSEU</name>
<dbReference type="EMBL" id="BMMK01000028">
    <property type="protein sequence ID" value="GGM72404.1"/>
    <property type="molecule type" value="Genomic_DNA"/>
</dbReference>
<evidence type="ECO:0000259" key="2">
    <source>
        <dbReference type="Pfam" id="PF01243"/>
    </source>
</evidence>
<reference evidence="3" key="2">
    <citation type="submission" date="2020-09" db="EMBL/GenBank/DDBJ databases">
        <authorList>
            <person name="Sun Q."/>
            <person name="Zhou Y."/>
        </authorList>
    </citation>
    <scope>NUCLEOTIDE SEQUENCE</scope>
    <source>
        <strain evidence="3">CGMCC 4.5737</strain>
    </source>
</reference>
<proteinExistence type="predicted"/>
<dbReference type="Proteomes" id="UP000637578">
    <property type="component" value="Unassembled WGS sequence"/>
</dbReference>
<sequence length="131" mass="14725">MGVRLNERVRQLLDGRNHATLATINPDGSPQTSVIWVGRDGDEVVFSTTAERYKTRNMCRDPRVSITIFDHGDPNTYAEIRGTVTFTQEGSREPVEQLAQKYIGREFYPEPPDVVRVTARLTPTKVTGYAA</sequence>
<dbReference type="GO" id="GO:0070967">
    <property type="term" value="F:coenzyme F420 binding"/>
    <property type="evidence" value="ECO:0007669"/>
    <property type="project" value="TreeGrafter"/>
</dbReference>
<dbReference type="GO" id="GO:0005829">
    <property type="term" value="C:cytosol"/>
    <property type="evidence" value="ECO:0007669"/>
    <property type="project" value="TreeGrafter"/>
</dbReference>
<dbReference type="AlphaFoldDB" id="A0A8J3FY06"/>
<comment type="caution">
    <text evidence="3">The sequence shown here is derived from an EMBL/GenBank/DDBJ whole genome shotgun (WGS) entry which is preliminary data.</text>
</comment>
<keyword evidence="4" id="KW-1185">Reference proteome</keyword>
<dbReference type="Pfam" id="PF01243">
    <property type="entry name" value="PNPOx_N"/>
    <property type="match status" value="1"/>
</dbReference>
<gene>
    <name evidence="3" type="ORF">GCM10012275_48710</name>
</gene>
<dbReference type="SUPFAM" id="SSF50475">
    <property type="entry name" value="FMN-binding split barrel"/>
    <property type="match status" value="1"/>
</dbReference>
<dbReference type="NCBIfam" id="TIGR03618">
    <property type="entry name" value="Rv1155_F420"/>
    <property type="match status" value="1"/>
</dbReference>
<evidence type="ECO:0000256" key="1">
    <source>
        <dbReference type="ARBA" id="ARBA00023002"/>
    </source>
</evidence>
<keyword evidence="1" id="KW-0560">Oxidoreductase</keyword>
<organism evidence="3 4">
    <name type="scientific">Longimycelium tulufanense</name>
    <dbReference type="NCBI Taxonomy" id="907463"/>
    <lineage>
        <taxon>Bacteria</taxon>
        <taxon>Bacillati</taxon>
        <taxon>Actinomycetota</taxon>
        <taxon>Actinomycetes</taxon>
        <taxon>Pseudonocardiales</taxon>
        <taxon>Pseudonocardiaceae</taxon>
        <taxon>Longimycelium</taxon>
    </lineage>
</organism>